<evidence type="ECO:0000256" key="10">
    <source>
        <dbReference type="ARBA" id="ARBA00049047"/>
    </source>
</evidence>
<dbReference type="InterPro" id="IPR036052">
    <property type="entry name" value="TrpB-like_PALP_sf"/>
</dbReference>
<reference evidence="13 14" key="1">
    <citation type="submission" date="2015-07" db="EMBL/GenBank/DDBJ databases">
        <authorList>
            <person name="Kim K.M."/>
        </authorList>
    </citation>
    <scope>NUCLEOTIDE SEQUENCE [LARGE SCALE GENOMIC DNA]</scope>
    <source>
        <strain evidence="13 14">KCTC 12363</strain>
    </source>
</reference>
<dbReference type="FunFam" id="3.40.50.1100:FF:000004">
    <property type="entry name" value="Tryptophan synthase beta chain"/>
    <property type="match status" value="1"/>
</dbReference>
<dbReference type="PIRSF" id="PIRSF001413">
    <property type="entry name" value="Trp_syn_beta"/>
    <property type="match status" value="1"/>
</dbReference>
<dbReference type="SUPFAM" id="SSF53686">
    <property type="entry name" value="Tryptophan synthase beta subunit-like PLP-dependent enzymes"/>
    <property type="match status" value="1"/>
</dbReference>
<evidence type="ECO:0000313" key="13">
    <source>
        <dbReference type="EMBL" id="AKP52454.1"/>
    </source>
</evidence>
<dbReference type="GO" id="GO:0005737">
    <property type="term" value="C:cytoplasm"/>
    <property type="evidence" value="ECO:0007669"/>
    <property type="project" value="TreeGrafter"/>
</dbReference>
<keyword evidence="9 11" id="KW-0456">Lyase</keyword>
<comment type="pathway">
    <text evidence="2 11">Amino-acid biosynthesis; L-tryptophan biosynthesis; L-tryptophan from chorismate: step 5/5.</text>
</comment>
<dbReference type="HAMAP" id="MF_00133">
    <property type="entry name" value="Trp_synth_beta"/>
    <property type="match status" value="1"/>
</dbReference>
<dbReference type="PANTHER" id="PTHR48077">
    <property type="entry name" value="TRYPTOPHAN SYNTHASE-RELATED"/>
    <property type="match status" value="1"/>
</dbReference>
<dbReference type="AlphaFoldDB" id="A0A0H4PDZ9"/>
<keyword evidence="7 11" id="KW-0663">Pyridoxal phosphate</keyword>
<comment type="cofactor">
    <cofactor evidence="1 11">
        <name>pyridoxal 5'-phosphate</name>
        <dbReference type="ChEBI" id="CHEBI:597326"/>
    </cofactor>
</comment>
<keyword evidence="14" id="KW-1185">Reference proteome</keyword>
<dbReference type="Pfam" id="PF00291">
    <property type="entry name" value="PALP"/>
    <property type="match status" value="1"/>
</dbReference>
<evidence type="ECO:0000256" key="7">
    <source>
        <dbReference type="ARBA" id="ARBA00022898"/>
    </source>
</evidence>
<protein>
    <recommendedName>
        <fullName evidence="11">Tryptophan synthase beta chain</fullName>
        <ecNumber evidence="11">4.2.1.20</ecNumber>
    </recommendedName>
</protein>
<accession>A0A0H4PDZ9</accession>
<evidence type="ECO:0000256" key="5">
    <source>
        <dbReference type="ARBA" id="ARBA00022605"/>
    </source>
</evidence>
<dbReference type="PATRIC" id="fig|320787.5.peg.3333"/>
<dbReference type="Proteomes" id="UP000036520">
    <property type="component" value="Chromosome"/>
</dbReference>
<dbReference type="OrthoDB" id="9766131at2"/>
<dbReference type="Gene3D" id="3.40.50.1100">
    <property type="match status" value="2"/>
</dbReference>
<comment type="catalytic activity">
    <reaction evidence="10 11">
        <text>(1S,2R)-1-C-(indol-3-yl)glycerol 3-phosphate + L-serine = D-glyceraldehyde 3-phosphate + L-tryptophan + H2O</text>
        <dbReference type="Rhea" id="RHEA:10532"/>
        <dbReference type="ChEBI" id="CHEBI:15377"/>
        <dbReference type="ChEBI" id="CHEBI:33384"/>
        <dbReference type="ChEBI" id="CHEBI:57912"/>
        <dbReference type="ChEBI" id="CHEBI:58866"/>
        <dbReference type="ChEBI" id="CHEBI:59776"/>
        <dbReference type="EC" id="4.2.1.20"/>
    </reaction>
</comment>
<evidence type="ECO:0000313" key="14">
    <source>
        <dbReference type="Proteomes" id="UP000036520"/>
    </source>
</evidence>
<dbReference type="InterPro" id="IPR006654">
    <property type="entry name" value="Trp_synth_beta"/>
</dbReference>
<evidence type="ECO:0000259" key="12">
    <source>
        <dbReference type="Pfam" id="PF00291"/>
    </source>
</evidence>
<dbReference type="InterPro" id="IPR001926">
    <property type="entry name" value="TrpB-like_PALP"/>
</dbReference>
<dbReference type="UniPathway" id="UPA00035">
    <property type="reaction ID" value="UER00044"/>
</dbReference>
<dbReference type="STRING" id="320787.CA2015_3052"/>
<comment type="similarity">
    <text evidence="3 11">Belongs to the TrpB family.</text>
</comment>
<organism evidence="13 14">
    <name type="scientific">Cyclobacterium amurskyense</name>
    <dbReference type="NCBI Taxonomy" id="320787"/>
    <lineage>
        <taxon>Bacteria</taxon>
        <taxon>Pseudomonadati</taxon>
        <taxon>Bacteroidota</taxon>
        <taxon>Cytophagia</taxon>
        <taxon>Cytophagales</taxon>
        <taxon>Cyclobacteriaceae</taxon>
        <taxon>Cyclobacterium</taxon>
    </lineage>
</organism>
<evidence type="ECO:0000256" key="4">
    <source>
        <dbReference type="ARBA" id="ARBA00011270"/>
    </source>
</evidence>
<evidence type="ECO:0000256" key="6">
    <source>
        <dbReference type="ARBA" id="ARBA00022822"/>
    </source>
</evidence>
<evidence type="ECO:0000256" key="3">
    <source>
        <dbReference type="ARBA" id="ARBA00009982"/>
    </source>
</evidence>
<gene>
    <name evidence="11" type="primary">trpB</name>
    <name evidence="13" type="ORF">CA2015_3052</name>
</gene>
<dbReference type="FunFam" id="3.40.50.1100:FF:000001">
    <property type="entry name" value="Tryptophan synthase beta chain"/>
    <property type="match status" value="1"/>
</dbReference>
<dbReference type="GO" id="GO:0004834">
    <property type="term" value="F:tryptophan synthase activity"/>
    <property type="evidence" value="ECO:0007669"/>
    <property type="project" value="UniProtKB-UniRule"/>
</dbReference>
<dbReference type="PROSITE" id="PS00168">
    <property type="entry name" value="TRP_SYNTHASE_BETA"/>
    <property type="match status" value="1"/>
</dbReference>
<sequence length="392" mass="42769">MIKIDENGFYGDFGGAYIPEMLYPNIEELRENYEQIMASEAFKTEFDSLLKDYVGRPTPLFHAKRLSEKYGVKIYLKREDLCHTGAHKINNTIGQIILAKKLNKKRIIAETGAGQHGVATATVCALMGMECTVYMGAIDMERQKPNVERMRILGATVVPANSGSKTLKDATNEAMRQWINNPVDTHYIIGSVVGPHPYPEMVARFQSVISAEIKTQLLEKEGRDNPDIVIACVGGGSNAAGAFFHYYNDERVRLIAVEAAGLGVNSGKSAATTQLGKPGILHGSKTLLMQTEDGQVVEPHSISAGLDYPGIGPVHAHLFASGRGEFLAVEDEDAMKAGIELSRLEGIIPAIESAHALSALNQLKYKASDTIVINLSGRGDKDLETYIKWGNY</sequence>
<dbReference type="PANTHER" id="PTHR48077:SF3">
    <property type="entry name" value="TRYPTOPHAN SYNTHASE"/>
    <property type="match status" value="1"/>
</dbReference>
<dbReference type="InterPro" id="IPR023026">
    <property type="entry name" value="Trp_synth_beta/beta-like"/>
</dbReference>
<keyword evidence="5 11" id="KW-0028">Amino-acid biosynthesis</keyword>
<dbReference type="EMBL" id="CP012040">
    <property type="protein sequence ID" value="AKP52454.1"/>
    <property type="molecule type" value="Genomic_DNA"/>
</dbReference>
<keyword evidence="8 11" id="KW-0057">Aromatic amino acid biosynthesis</keyword>
<keyword evidence="6 11" id="KW-0822">Tryptophan biosynthesis</keyword>
<proteinExistence type="inferred from homology"/>
<comment type="function">
    <text evidence="11">The beta subunit is responsible for the synthesis of L-tryptophan from indole and L-serine.</text>
</comment>
<evidence type="ECO:0000256" key="1">
    <source>
        <dbReference type="ARBA" id="ARBA00001933"/>
    </source>
</evidence>
<feature type="domain" description="Tryptophan synthase beta chain-like PALP" evidence="12">
    <location>
        <begin position="55"/>
        <end position="377"/>
    </location>
</feature>
<dbReference type="CDD" id="cd06446">
    <property type="entry name" value="Trp-synth_B"/>
    <property type="match status" value="1"/>
</dbReference>
<dbReference type="EC" id="4.2.1.20" evidence="11"/>
<feature type="modified residue" description="N6-(pyridoxal phosphate)lysine" evidence="11">
    <location>
        <position position="88"/>
    </location>
</feature>
<name>A0A0H4PDZ9_9BACT</name>
<dbReference type="InterPro" id="IPR006653">
    <property type="entry name" value="Trp_synth_b_CS"/>
</dbReference>
<evidence type="ECO:0000256" key="8">
    <source>
        <dbReference type="ARBA" id="ARBA00023141"/>
    </source>
</evidence>
<dbReference type="NCBIfam" id="TIGR00263">
    <property type="entry name" value="trpB"/>
    <property type="match status" value="1"/>
</dbReference>
<comment type="subunit">
    <text evidence="4 11">Tetramer of two alpha and two beta chains.</text>
</comment>
<evidence type="ECO:0000256" key="11">
    <source>
        <dbReference type="HAMAP-Rule" id="MF_00133"/>
    </source>
</evidence>
<dbReference type="KEGG" id="camu:CA2015_3052"/>
<evidence type="ECO:0000256" key="2">
    <source>
        <dbReference type="ARBA" id="ARBA00004733"/>
    </source>
</evidence>
<evidence type="ECO:0000256" key="9">
    <source>
        <dbReference type="ARBA" id="ARBA00023239"/>
    </source>
</evidence>
<dbReference type="RefSeq" id="WP_048642668.1">
    <property type="nucleotide sequence ID" value="NZ_CP012040.1"/>
</dbReference>